<reference evidence="1" key="1">
    <citation type="journal article" date="2021" name="bioRxiv">
        <title>Whole Genome Assembly and Annotation of Northern Wild Rice, Zizania palustris L., Supports a Whole Genome Duplication in the Zizania Genus.</title>
        <authorList>
            <person name="Haas M."/>
            <person name="Kono T."/>
            <person name="Macchietto M."/>
            <person name="Millas R."/>
            <person name="McGilp L."/>
            <person name="Shao M."/>
            <person name="Duquette J."/>
            <person name="Hirsch C.N."/>
            <person name="Kimball J."/>
        </authorList>
    </citation>
    <scope>NUCLEOTIDE SEQUENCE</scope>
    <source>
        <tissue evidence="1">Fresh leaf tissue</tissue>
    </source>
</reference>
<protein>
    <submittedName>
        <fullName evidence="1">Uncharacterized protein</fullName>
    </submittedName>
</protein>
<comment type="caution">
    <text evidence="1">The sequence shown here is derived from an EMBL/GenBank/DDBJ whole genome shotgun (WGS) entry which is preliminary data.</text>
</comment>
<proteinExistence type="predicted"/>
<keyword evidence="2" id="KW-1185">Reference proteome</keyword>
<evidence type="ECO:0000313" key="1">
    <source>
        <dbReference type="EMBL" id="KAG8090230.1"/>
    </source>
</evidence>
<name>A0A8J5WHG4_ZIZPA</name>
<dbReference type="Proteomes" id="UP000729402">
    <property type="component" value="Unassembled WGS sequence"/>
</dbReference>
<organism evidence="1 2">
    <name type="scientific">Zizania palustris</name>
    <name type="common">Northern wild rice</name>
    <dbReference type="NCBI Taxonomy" id="103762"/>
    <lineage>
        <taxon>Eukaryota</taxon>
        <taxon>Viridiplantae</taxon>
        <taxon>Streptophyta</taxon>
        <taxon>Embryophyta</taxon>
        <taxon>Tracheophyta</taxon>
        <taxon>Spermatophyta</taxon>
        <taxon>Magnoliopsida</taxon>
        <taxon>Liliopsida</taxon>
        <taxon>Poales</taxon>
        <taxon>Poaceae</taxon>
        <taxon>BOP clade</taxon>
        <taxon>Oryzoideae</taxon>
        <taxon>Oryzeae</taxon>
        <taxon>Zizaniinae</taxon>
        <taxon>Zizania</taxon>
    </lineage>
</organism>
<evidence type="ECO:0000313" key="2">
    <source>
        <dbReference type="Proteomes" id="UP000729402"/>
    </source>
</evidence>
<accession>A0A8J5WHG4</accession>
<dbReference type="AlphaFoldDB" id="A0A8J5WHG4"/>
<reference evidence="1" key="2">
    <citation type="submission" date="2021-02" db="EMBL/GenBank/DDBJ databases">
        <authorList>
            <person name="Kimball J.A."/>
            <person name="Haas M.W."/>
            <person name="Macchietto M."/>
            <person name="Kono T."/>
            <person name="Duquette J."/>
            <person name="Shao M."/>
        </authorList>
    </citation>
    <scope>NUCLEOTIDE SEQUENCE</scope>
    <source>
        <tissue evidence="1">Fresh leaf tissue</tissue>
    </source>
</reference>
<sequence length="170" mass="18571">MDPIAIFVLDHLEVPRFQTRQQAKTQKMEQQIAELIKGLQTIQEQNAAIQGSVAATTAAIEEMAPVVRDLAGWRPLVEGTVKELKEEVGDLKAQVDGIARHPVLHVRPTDLPGLLPTPVKRSFSEGGLPALFATEEDLSRPIGHRMSSATWGEIGRGFAPTDQTPDKGQH</sequence>
<gene>
    <name evidence="1" type="ORF">GUJ93_ZPchr0011g28928</name>
</gene>
<dbReference type="OrthoDB" id="2013610at2759"/>
<dbReference type="EMBL" id="JAAALK010000081">
    <property type="protein sequence ID" value="KAG8090230.1"/>
    <property type="molecule type" value="Genomic_DNA"/>
</dbReference>